<dbReference type="SUPFAM" id="SSF58038">
    <property type="entry name" value="SNARE fusion complex"/>
    <property type="match status" value="1"/>
</dbReference>
<keyword evidence="2" id="KW-1133">Transmembrane helix</keyword>
<dbReference type="Gene3D" id="1.20.5.110">
    <property type="match status" value="1"/>
</dbReference>
<keyword evidence="2 3" id="KW-0812">Transmembrane</keyword>
<accession>A0A2C6KTA9</accession>
<dbReference type="OrthoDB" id="333065at2759"/>
<evidence type="ECO:0000313" key="4">
    <source>
        <dbReference type="Proteomes" id="UP000221165"/>
    </source>
</evidence>
<keyword evidence="4" id="KW-1185">Reference proteome</keyword>
<feature type="region of interest" description="Disordered" evidence="1">
    <location>
        <begin position="398"/>
        <end position="455"/>
    </location>
</feature>
<dbReference type="VEuPathDB" id="ToxoDB:CSUI_005988"/>
<organism evidence="3 4">
    <name type="scientific">Cystoisospora suis</name>
    <dbReference type="NCBI Taxonomy" id="483139"/>
    <lineage>
        <taxon>Eukaryota</taxon>
        <taxon>Sar</taxon>
        <taxon>Alveolata</taxon>
        <taxon>Apicomplexa</taxon>
        <taxon>Conoidasida</taxon>
        <taxon>Coccidia</taxon>
        <taxon>Eucoccidiorida</taxon>
        <taxon>Eimeriorina</taxon>
        <taxon>Sarcocystidae</taxon>
        <taxon>Cystoisospora</taxon>
    </lineage>
</organism>
<feature type="compositionally biased region" description="Low complexity" evidence="1">
    <location>
        <begin position="164"/>
        <end position="173"/>
    </location>
</feature>
<comment type="caution">
    <text evidence="3">The sequence shown here is derived from an EMBL/GenBank/DDBJ whole genome shotgun (WGS) entry which is preliminary data.</text>
</comment>
<evidence type="ECO:0000256" key="2">
    <source>
        <dbReference type="SAM" id="Phobius"/>
    </source>
</evidence>
<proteinExistence type="predicted"/>
<feature type="transmembrane region" description="Helical" evidence="2">
    <location>
        <begin position="582"/>
        <end position="602"/>
    </location>
</feature>
<dbReference type="EMBL" id="MIGC01002975">
    <property type="protein sequence ID" value="PHJ20179.1"/>
    <property type="molecule type" value="Genomic_DNA"/>
</dbReference>
<feature type="transmembrane region" description="Helical" evidence="2">
    <location>
        <begin position="38"/>
        <end position="65"/>
    </location>
</feature>
<feature type="region of interest" description="Disordered" evidence="1">
    <location>
        <begin position="164"/>
        <end position="186"/>
    </location>
</feature>
<dbReference type="Proteomes" id="UP000221165">
    <property type="component" value="Unassembled WGS sequence"/>
</dbReference>
<keyword evidence="2" id="KW-0472">Membrane</keyword>
<dbReference type="GeneID" id="94429364"/>
<dbReference type="AlphaFoldDB" id="A0A2C6KTA9"/>
<protein>
    <submittedName>
        <fullName evidence="3">Transmembrane</fullName>
    </submittedName>
</protein>
<feature type="compositionally biased region" description="Low complexity" evidence="1">
    <location>
        <begin position="313"/>
        <end position="329"/>
    </location>
</feature>
<dbReference type="RefSeq" id="XP_067921870.1">
    <property type="nucleotide sequence ID" value="XM_068066153.1"/>
</dbReference>
<name>A0A2C6KTA9_9APIC</name>
<feature type="region of interest" description="Disordered" evidence="1">
    <location>
        <begin position="277"/>
        <end position="348"/>
    </location>
</feature>
<gene>
    <name evidence="3" type="ORF">CSUI_005988</name>
</gene>
<evidence type="ECO:0000256" key="1">
    <source>
        <dbReference type="SAM" id="MobiDB-lite"/>
    </source>
</evidence>
<feature type="compositionally biased region" description="Low complexity" evidence="1">
    <location>
        <begin position="336"/>
        <end position="347"/>
    </location>
</feature>
<evidence type="ECO:0000313" key="3">
    <source>
        <dbReference type="EMBL" id="PHJ20179.1"/>
    </source>
</evidence>
<sequence>MRLFSYGNLKILSRLCCVISLFLSPVFSLSCLSPSFLSFLLSLFVFFCSLFFLSFFKFIILFSFLSSIMSFAFSQHLKTSPQESFSPSSSSQRGSSAYPLHSLHSHYPSPYRSSSFFTTSSSVATADAAYVEDCRHLQDSLQQLRRFSSSIRRLKKQCFSLLSSSSSSSSSLSNTPPKEDSRDGSSLFPSSSFAVSAYPQRQLGEQLQAAREKVVISQHLLQNLSGHASAASTAGERTQRLTMKERFMRSLHIATGDLMEAAEGAEDVLHAFQRKQQLSSQNKDALHVKDARVDQEKEQRHLLRDAKQGGKVSSSSSFSSSAPPSSSSSHQVPQQAGISSSSFAGSGDFEDVVNQQKQRAELLQLLQDHQTRGRHHQLDKRHLSRTALAARELAILDSERHSRGREESEETVSHRHLPSRNFSEKTSYQEEGEEEHDDTSLPGREGSGSSDIGNYATESRKGAALAAAAGVSAESVHTDEEREKERCLTTLPRAVREAVGGEVDLEEAIRKEQRDGLQRIHEEIQGIHYLYEQLASYVSDQQKGIDAASDLLCASCDRTDQATLEIQLASDYQRTATRRRRCFCISLFAIVALILWISVYVLPHF</sequence>
<reference evidence="3 4" key="1">
    <citation type="journal article" date="2017" name="Int. J. Parasitol.">
        <title>The genome of the protozoan parasite Cystoisospora suis and a reverse vaccinology approach to identify vaccine candidates.</title>
        <authorList>
            <person name="Palmieri N."/>
            <person name="Shrestha A."/>
            <person name="Ruttkowski B."/>
            <person name="Beck T."/>
            <person name="Vogl C."/>
            <person name="Tomley F."/>
            <person name="Blake D.P."/>
            <person name="Joachim A."/>
        </authorList>
    </citation>
    <scope>NUCLEOTIDE SEQUENCE [LARGE SCALE GENOMIC DNA]</scope>
    <source>
        <strain evidence="3 4">Wien I</strain>
    </source>
</reference>
<dbReference type="PROSITE" id="PS51257">
    <property type="entry name" value="PROKAR_LIPOPROTEIN"/>
    <property type="match status" value="1"/>
</dbReference>
<feature type="compositionally biased region" description="Basic and acidic residues" evidence="1">
    <location>
        <begin position="284"/>
        <end position="308"/>
    </location>
</feature>